<name>A0A6V7H8C9_9HYME</name>
<sequence length="96" mass="11031">RSLEFFDLLPEDPKLYDKMRPPKKDGQATVVYFHVTVMGLDSIDETSMIIGSRLVKEYVATGFVLQERQIGDLSDDDHTESLLMVVQRQDYSIYGQ</sequence>
<evidence type="ECO:0000313" key="2">
    <source>
        <dbReference type="Proteomes" id="UP000752696"/>
    </source>
</evidence>
<organism evidence="1 2">
    <name type="scientific">Heterotrigona itama</name>
    <dbReference type="NCBI Taxonomy" id="395501"/>
    <lineage>
        <taxon>Eukaryota</taxon>
        <taxon>Metazoa</taxon>
        <taxon>Ecdysozoa</taxon>
        <taxon>Arthropoda</taxon>
        <taxon>Hexapoda</taxon>
        <taxon>Insecta</taxon>
        <taxon>Pterygota</taxon>
        <taxon>Neoptera</taxon>
        <taxon>Endopterygota</taxon>
        <taxon>Hymenoptera</taxon>
        <taxon>Apocrita</taxon>
        <taxon>Aculeata</taxon>
        <taxon>Apoidea</taxon>
        <taxon>Anthophila</taxon>
        <taxon>Apidae</taxon>
        <taxon>Heterotrigona</taxon>
    </lineage>
</organism>
<feature type="non-terminal residue" evidence="1">
    <location>
        <position position="96"/>
    </location>
</feature>
<keyword evidence="2" id="KW-1185">Reference proteome</keyword>
<comment type="caution">
    <text evidence="1">The sequence shown here is derived from an EMBL/GenBank/DDBJ whole genome shotgun (WGS) entry which is preliminary data.</text>
</comment>
<protein>
    <submittedName>
        <fullName evidence="1">Uncharacterized protein</fullName>
    </submittedName>
</protein>
<reference evidence="1" key="1">
    <citation type="submission" date="2020-07" db="EMBL/GenBank/DDBJ databases">
        <authorList>
            <person name="Nazaruddin N."/>
        </authorList>
    </citation>
    <scope>NUCLEOTIDE SEQUENCE</scope>
</reference>
<dbReference type="AlphaFoldDB" id="A0A6V7H8C9"/>
<dbReference type="Proteomes" id="UP000752696">
    <property type="component" value="Unassembled WGS sequence"/>
</dbReference>
<dbReference type="EMBL" id="CAJDYZ010008726">
    <property type="protein sequence ID" value="CAD1475745.1"/>
    <property type="molecule type" value="Genomic_DNA"/>
</dbReference>
<feature type="non-terminal residue" evidence="1">
    <location>
        <position position="1"/>
    </location>
</feature>
<gene>
    <name evidence="1" type="ORF">MHI_LOCUS593505</name>
</gene>
<proteinExistence type="predicted"/>
<dbReference type="OrthoDB" id="407674at2759"/>
<evidence type="ECO:0000313" key="1">
    <source>
        <dbReference type="EMBL" id="CAD1475745.1"/>
    </source>
</evidence>
<accession>A0A6V7H8C9</accession>